<dbReference type="eggNOG" id="COG0466">
    <property type="taxonomic scope" value="Bacteria"/>
</dbReference>
<evidence type="ECO:0000313" key="3">
    <source>
        <dbReference type="Proteomes" id="UP000000605"/>
    </source>
</evidence>
<organism evidence="2 3">
    <name type="scientific">Burkholderia pseudomallei (strain K96243)</name>
    <dbReference type="NCBI Taxonomy" id="272560"/>
    <lineage>
        <taxon>Bacteria</taxon>
        <taxon>Pseudomonadati</taxon>
        <taxon>Pseudomonadota</taxon>
        <taxon>Betaproteobacteria</taxon>
        <taxon>Burkholderiales</taxon>
        <taxon>Burkholderiaceae</taxon>
        <taxon>Burkholderia</taxon>
        <taxon>pseudomallei group</taxon>
    </lineage>
</organism>
<dbReference type="GO" id="GO:0005524">
    <property type="term" value="F:ATP binding"/>
    <property type="evidence" value="ECO:0007669"/>
    <property type="project" value="InterPro"/>
</dbReference>
<sequence length="335" mass="36312">MGGSKARCAMTTAMVKQELAVASFSTVYDIERIETALNDLNEGASDALRATYEKMLKTGNLRFCVKPTRMPAFDSLAQALPNFAEPLDDVRKQVALCLETDDRLELMPILLLGEPGIGKTHFAKALAKMLGTAYHYVPMSSLTAGWVLSGASSQWKNAKPGKVFDALVNGCYSNPVIAIDEIDKAGSDAQYDPLGALYALLEHDTASAFVDEFAEVPIDAGNVIWIATANDASAIPEPIMNRMNVYEIEPPDASGARRIAQTIYGEIRNAHAWGQRFPAALGDDALDVLAAMPPRTMRRVLLHAFGAARLDGRDAVAPRDIRTDESAGRRRPIGF</sequence>
<dbReference type="Proteomes" id="UP000000605">
    <property type="component" value="Chromosome 1"/>
</dbReference>
<name>Q63YE3_BURPS</name>
<dbReference type="GO" id="GO:0016887">
    <property type="term" value="F:ATP hydrolysis activity"/>
    <property type="evidence" value="ECO:0007669"/>
    <property type="project" value="InterPro"/>
</dbReference>
<dbReference type="Pfam" id="PF00004">
    <property type="entry name" value="AAA"/>
    <property type="match status" value="1"/>
</dbReference>
<evidence type="ECO:0000259" key="1">
    <source>
        <dbReference type="SMART" id="SM00382"/>
    </source>
</evidence>
<dbReference type="InterPro" id="IPR003959">
    <property type="entry name" value="ATPase_AAA_core"/>
</dbReference>
<proteinExistence type="predicted"/>
<dbReference type="Gene3D" id="3.40.50.300">
    <property type="entry name" value="P-loop containing nucleotide triphosphate hydrolases"/>
    <property type="match status" value="1"/>
</dbReference>
<protein>
    <submittedName>
        <fullName evidence="2">ATPase</fullName>
    </submittedName>
</protein>
<keyword evidence="3" id="KW-1185">Reference proteome</keyword>
<dbReference type="KEGG" id="bps:BPSL0245"/>
<reference evidence="2 3" key="1">
    <citation type="journal article" date="2004" name="Proc. Natl. Acad. Sci. U.S.A.">
        <title>Genomic plasticity of the causative agent of melioidosis, Burkholderia pseudomallei.</title>
        <authorList>
            <person name="Holden M.T.G."/>
            <person name="Titball R.W."/>
            <person name="Peacock S.J."/>
            <person name="Cerdeno-Tarraga A.M."/>
            <person name="Atkins T."/>
            <person name="Crossman L.C."/>
            <person name="Pitt T."/>
            <person name="Churcher C."/>
            <person name="Mungall K."/>
            <person name="Bentley S.D."/>
            <person name="Sebaihia M."/>
            <person name="Thomson N.R."/>
            <person name="Bason N."/>
            <person name="Beacham I.R."/>
            <person name="Brooks K."/>
            <person name="Brown K.A."/>
            <person name="Brown N.F."/>
            <person name="Challis G.L."/>
            <person name="Cherevach I."/>
            <person name="Chillingworth T."/>
            <person name="Cronin A."/>
            <person name="Crosset B."/>
            <person name="Davis P."/>
            <person name="DeShazer D."/>
            <person name="Feltwell T."/>
            <person name="Fraser A."/>
            <person name="Hance Z."/>
            <person name="Hauser H."/>
            <person name="Holroyd S."/>
            <person name="Jagels K."/>
            <person name="Keith K.E."/>
            <person name="Maddison M."/>
            <person name="Moule S."/>
            <person name="Price C."/>
            <person name="Quail M.A."/>
            <person name="Rabbinowitsch E."/>
            <person name="Rutherford K."/>
            <person name="Sanders M."/>
            <person name="Simmonds M."/>
            <person name="Songsivilai S."/>
            <person name="Stevens K."/>
            <person name="Tumapa S."/>
            <person name="Vesaratchavest M."/>
            <person name="Whitehead S."/>
            <person name="Yeats C."/>
            <person name="Barrell B.G."/>
            <person name="Oyston P.C.F."/>
            <person name="Parkhill J."/>
        </authorList>
    </citation>
    <scope>NUCLEOTIDE SEQUENCE [LARGE SCALE GENOMIC DNA]</scope>
    <source>
        <strain evidence="2 3">K96243</strain>
    </source>
</reference>
<dbReference type="PANTHER" id="PTHR43718">
    <property type="entry name" value="LON PROTEASE"/>
    <property type="match status" value="1"/>
</dbReference>
<dbReference type="EMBL" id="BX571965">
    <property type="protein sequence ID" value="CAH34233.1"/>
    <property type="molecule type" value="Genomic_DNA"/>
</dbReference>
<gene>
    <name evidence="2" type="ordered locus">BPSL0245</name>
</gene>
<dbReference type="GO" id="GO:0006515">
    <property type="term" value="P:protein quality control for misfolded or incompletely synthesized proteins"/>
    <property type="evidence" value="ECO:0007669"/>
    <property type="project" value="TreeGrafter"/>
</dbReference>
<dbReference type="InterPro" id="IPR003593">
    <property type="entry name" value="AAA+_ATPase"/>
</dbReference>
<dbReference type="InterPro" id="IPR027417">
    <property type="entry name" value="P-loop_NTPase"/>
</dbReference>
<dbReference type="GO" id="GO:0004176">
    <property type="term" value="F:ATP-dependent peptidase activity"/>
    <property type="evidence" value="ECO:0007669"/>
    <property type="project" value="InterPro"/>
</dbReference>
<evidence type="ECO:0000313" key="2">
    <source>
        <dbReference type="EMBL" id="CAH34233.1"/>
    </source>
</evidence>
<feature type="domain" description="AAA+ ATPase" evidence="1">
    <location>
        <begin position="105"/>
        <end position="249"/>
    </location>
</feature>
<accession>Q63YE3</accession>
<dbReference type="GO" id="GO:0003697">
    <property type="term" value="F:single-stranded DNA binding"/>
    <property type="evidence" value="ECO:0007669"/>
    <property type="project" value="TreeGrafter"/>
</dbReference>
<dbReference type="GO" id="GO:0007005">
    <property type="term" value="P:mitochondrion organization"/>
    <property type="evidence" value="ECO:0007669"/>
    <property type="project" value="TreeGrafter"/>
</dbReference>
<dbReference type="PANTHER" id="PTHR43718:SF2">
    <property type="entry name" value="LON PROTEASE HOMOLOG, MITOCHONDRIAL"/>
    <property type="match status" value="1"/>
</dbReference>
<dbReference type="SUPFAM" id="SSF52540">
    <property type="entry name" value="P-loop containing nucleoside triphosphate hydrolases"/>
    <property type="match status" value="1"/>
</dbReference>
<dbReference type="SMART" id="SM00382">
    <property type="entry name" value="AAA"/>
    <property type="match status" value="1"/>
</dbReference>
<dbReference type="InterPro" id="IPR027065">
    <property type="entry name" value="Lon_Prtase"/>
</dbReference>
<dbReference type="GO" id="GO:0004252">
    <property type="term" value="F:serine-type endopeptidase activity"/>
    <property type="evidence" value="ECO:0007669"/>
    <property type="project" value="InterPro"/>
</dbReference>
<dbReference type="GO" id="GO:0051131">
    <property type="term" value="P:chaperone-mediated protein complex assembly"/>
    <property type="evidence" value="ECO:0007669"/>
    <property type="project" value="TreeGrafter"/>
</dbReference>
<dbReference type="PATRIC" id="fig|272560.6.peg.262"/>
<dbReference type="STRING" id="272560.BPSL0245"/>
<dbReference type="AlphaFoldDB" id="Q63YE3"/>